<keyword evidence="6 11" id="KW-0812">Transmembrane</keyword>
<evidence type="ECO:0000256" key="7">
    <source>
        <dbReference type="ARBA" id="ARBA00022927"/>
    </source>
</evidence>
<protein>
    <recommendedName>
        <fullName evidence="10">Putative type II secretion system M-type protein</fullName>
        <shortName evidence="10">Putative T2SS M-type protein</shortName>
    </recommendedName>
    <alternativeName>
        <fullName evidence="10">Putative extracytoplasmic function protein</fullName>
    </alternativeName>
    <alternativeName>
        <fullName evidence="10">Putative general secretion pathway M-type protein</fullName>
    </alternativeName>
</protein>
<evidence type="ECO:0000256" key="3">
    <source>
        <dbReference type="ARBA" id="ARBA00022448"/>
    </source>
</evidence>
<reference evidence="14 16" key="3">
    <citation type="submission" date="2018-06" db="EMBL/GenBank/DDBJ databases">
        <authorList>
            <consortium name="Pathogen Informatics"/>
            <person name="Doyle S."/>
        </authorList>
    </citation>
    <scope>NUCLEOTIDE SEQUENCE [LARGE SCALE GENOMIC DNA]</scope>
    <source>
        <strain evidence="14 16">NCTC10279</strain>
    </source>
</reference>
<accession>A0A0F3WFI9</accession>
<proteinExistence type="inferred from homology"/>
<evidence type="ECO:0000313" key="14">
    <source>
        <dbReference type="EMBL" id="SPX32087.1"/>
    </source>
</evidence>
<evidence type="ECO:0000313" key="13">
    <source>
        <dbReference type="EMBL" id="PZZ72091.1"/>
    </source>
</evidence>
<evidence type="ECO:0000256" key="11">
    <source>
        <dbReference type="SAM" id="Phobius"/>
    </source>
</evidence>
<keyword evidence="7 10" id="KW-0653">Protein transport</keyword>
<name>A0A0F3WFI9_ECOLX</name>
<sequence length="171" mass="19850">MNDLKKRLQYISPRERRLLTGCVALLVVAFVYYVFWLPWQVREDKWRTVIAREKYTVEWMKQQIPSIKKWEASMPEQGEPLGLSAAVTQTSAAYGVSVTRLQPQGERLTVTLAPVEFNTLMQWLTQLHRRYRIRTVVFDVVAQGNQPGHVTVNRLVLSRDDINRDTSPGHL</sequence>
<evidence type="ECO:0000313" key="17">
    <source>
        <dbReference type="Proteomes" id="UP000842385"/>
    </source>
</evidence>
<gene>
    <name evidence="14" type="primary">epsM</name>
    <name evidence="13" type="ORF">DIV22_06420</name>
    <name evidence="12" type="ORF">HKA49_005173</name>
    <name evidence="14" type="ORF">NCTC10279_04524</name>
</gene>
<dbReference type="GO" id="GO:0015628">
    <property type="term" value="P:protein secretion by the type II secretion system"/>
    <property type="evidence" value="ECO:0007669"/>
    <property type="project" value="InterPro"/>
</dbReference>
<evidence type="ECO:0000313" key="12">
    <source>
        <dbReference type="EMBL" id="HAI8960866.1"/>
    </source>
</evidence>
<dbReference type="GO" id="GO:0015627">
    <property type="term" value="C:type II protein secretion system complex"/>
    <property type="evidence" value="ECO:0007669"/>
    <property type="project" value="InterPro"/>
</dbReference>
<keyword evidence="8 11" id="KW-1133">Transmembrane helix</keyword>
<evidence type="ECO:0000256" key="8">
    <source>
        <dbReference type="ARBA" id="ARBA00022989"/>
    </source>
</evidence>
<dbReference type="InterPro" id="IPR023229">
    <property type="entry name" value="T2SS_M_periplasmic_sf"/>
</dbReference>
<dbReference type="GO" id="GO:0005886">
    <property type="term" value="C:plasma membrane"/>
    <property type="evidence" value="ECO:0007669"/>
    <property type="project" value="UniProtKB-SubCell"/>
</dbReference>
<dbReference type="InterPro" id="IPR007690">
    <property type="entry name" value="T2SS_GspM"/>
</dbReference>
<comment type="similarity">
    <text evidence="2 10">Belongs to the GSP M family.</text>
</comment>
<dbReference type="SUPFAM" id="SSF103054">
    <property type="entry name" value="General secretion pathway protein M, EpsM"/>
    <property type="match status" value="1"/>
</dbReference>
<keyword evidence="9 10" id="KW-0472">Membrane</keyword>
<evidence type="ECO:0000256" key="5">
    <source>
        <dbReference type="ARBA" id="ARBA00022519"/>
    </source>
</evidence>
<dbReference type="Proteomes" id="UP000250385">
    <property type="component" value="Unassembled WGS sequence"/>
</dbReference>
<evidence type="ECO:0000313" key="16">
    <source>
        <dbReference type="Proteomes" id="UP000250385"/>
    </source>
</evidence>
<dbReference type="Pfam" id="PF04612">
    <property type="entry name" value="T2SSM"/>
    <property type="match status" value="1"/>
</dbReference>
<dbReference type="Proteomes" id="UP000248865">
    <property type="component" value="Unassembled WGS sequence"/>
</dbReference>
<feature type="transmembrane region" description="Helical" evidence="11">
    <location>
        <begin position="21"/>
        <end position="39"/>
    </location>
</feature>
<dbReference type="OMA" id="ANLLIWW"/>
<keyword evidence="3 10" id="KW-0813">Transport</keyword>
<evidence type="ECO:0000256" key="9">
    <source>
        <dbReference type="ARBA" id="ARBA00023136"/>
    </source>
</evidence>
<dbReference type="AlphaFoldDB" id="A0A0F3WFI9"/>
<evidence type="ECO:0000256" key="6">
    <source>
        <dbReference type="ARBA" id="ARBA00022692"/>
    </source>
</evidence>
<keyword evidence="4 10" id="KW-1003">Cell membrane</keyword>
<evidence type="ECO:0000256" key="10">
    <source>
        <dbReference type="PIRNR" id="PIRNR006291"/>
    </source>
</evidence>
<evidence type="ECO:0000313" key="15">
    <source>
        <dbReference type="Proteomes" id="UP000248865"/>
    </source>
</evidence>
<dbReference type="EMBL" id="DABFUC010000053">
    <property type="protein sequence ID" value="HAI8960866.1"/>
    <property type="molecule type" value="Genomic_DNA"/>
</dbReference>
<dbReference type="Proteomes" id="UP000842385">
    <property type="component" value="Unassembled WGS sequence"/>
</dbReference>
<dbReference type="EMBL" id="QFSS01000018">
    <property type="protein sequence ID" value="PZZ72091.1"/>
    <property type="molecule type" value="Genomic_DNA"/>
</dbReference>
<dbReference type="RefSeq" id="WP_000998852.1">
    <property type="nucleotide sequence ID" value="NZ_BFKJ01000044.1"/>
</dbReference>
<dbReference type="PIRSF" id="PIRSF006291">
    <property type="entry name" value="GspM"/>
    <property type="match status" value="1"/>
</dbReference>
<dbReference type="EMBL" id="UASG01000025">
    <property type="protein sequence ID" value="SPX32087.1"/>
    <property type="molecule type" value="Genomic_DNA"/>
</dbReference>
<organism evidence="13 15">
    <name type="scientific">Escherichia coli</name>
    <dbReference type="NCBI Taxonomy" id="562"/>
    <lineage>
        <taxon>Bacteria</taxon>
        <taxon>Pseudomonadati</taxon>
        <taxon>Pseudomonadota</taxon>
        <taxon>Gammaproteobacteria</taxon>
        <taxon>Enterobacterales</taxon>
        <taxon>Enterobacteriaceae</taxon>
        <taxon>Escherichia</taxon>
    </lineage>
</organism>
<reference evidence="12 17" key="1">
    <citation type="journal article" date="2018" name="Genome Biol.">
        <title>SKESA: strategic k-mer extension for scrupulous assemblies.</title>
        <authorList>
            <person name="Souvorov A."/>
            <person name="Agarwala R."/>
            <person name="Lipman D.J."/>
        </authorList>
    </citation>
    <scope>NUCLEOTIDE SEQUENCE [LARGE SCALE GENOMIC DNA]</scope>
    <source>
        <strain evidence="12 17">TW14994</strain>
    </source>
</reference>
<reference evidence="13 15" key="2">
    <citation type="submission" date="2018-05" db="EMBL/GenBank/DDBJ databases">
        <title>Genomic sequencing of EHEC O26 New European Clone.</title>
        <authorList>
            <person name="Karnisova L."/>
            <person name="Nunvar J."/>
            <person name="Marejkova M."/>
            <person name="Mellmann A."/>
            <person name="Drevinek P."/>
            <person name="Blahova K."/>
            <person name="Bielaszewska M."/>
        </authorList>
    </citation>
    <scope>NUCLEOTIDE SEQUENCE [LARGE SCALE GENOMIC DNA]</scope>
    <source>
        <strain evidence="13 15">14-391</strain>
    </source>
</reference>
<comment type="subcellular location">
    <subcellularLocation>
        <location evidence="1">Cell inner membrane</location>
        <topology evidence="1">Single-pass membrane protein</topology>
    </subcellularLocation>
</comment>
<comment type="function">
    <text evidence="10">Inner membrane component of the type II secretion system required for the energy-dependent secretion of extracellular factors such as proteases and toxins from the periplasm.</text>
</comment>
<evidence type="ECO:0000256" key="2">
    <source>
        <dbReference type="ARBA" id="ARBA00010637"/>
    </source>
</evidence>
<dbReference type="Gene3D" id="3.30.1360.100">
    <property type="entry name" value="General secretion pathway protein M, EpsM"/>
    <property type="match status" value="1"/>
</dbReference>
<comment type="caution">
    <text evidence="13">The sequence shown here is derived from an EMBL/GenBank/DDBJ whole genome shotgun (WGS) entry which is preliminary data.</text>
</comment>
<evidence type="ECO:0000256" key="4">
    <source>
        <dbReference type="ARBA" id="ARBA00022475"/>
    </source>
</evidence>
<evidence type="ECO:0000256" key="1">
    <source>
        <dbReference type="ARBA" id="ARBA00004377"/>
    </source>
</evidence>
<reference evidence="12" key="4">
    <citation type="submission" date="2020-04" db="EMBL/GenBank/DDBJ databases">
        <authorList>
            <consortium name="NCBI Pathogen Detection Project"/>
        </authorList>
    </citation>
    <scope>NUCLEOTIDE SEQUENCE</scope>
    <source>
        <strain evidence="12">TW14994</strain>
    </source>
</reference>
<keyword evidence="5 10" id="KW-0997">Cell inner membrane</keyword>